<feature type="chain" id="PRO_5026097407" evidence="4">
    <location>
        <begin position="35"/>
        <end position="506"/>
    </location>
</feature>
<reference evidence="6 7" key="1">
    <citation type="submission" date="2019-09" db="EMBL/GenBank/DDBJ databases">
        <title>Actinomadura physcomitrii sp. nov., a novel actinomycete isolated from moss [Physcomitrium sphaericum (Ludw) Fuernr].</title>
        <authorList>
            <person name="Zhuang X."/>
            <person name="Liu C."/>
        </authorList>
    </citation>
    <scope>NUCLEOTIDE SEQUENCE [LARGE SCALE GENOMIC DNA]</scope>
    <source>
        <strain evidence="6 7">HMC1</strain>
    </source>
</reference>
<evidence type="ECO:0000256" key="2">
    <source>
        <dbReference type="ARBA" id="ARBA00022729"/>
    </source>
</evidence>
<comment type="similarity">
    <text evidence="1">Belongs to the peptidase S33 family.</text>
</comment>
<evidence type="ECO:0000256" key="4">
    <source>
        <dbReference type="SAM" id="SignalP"/>
    </source>
</evidence>
<evidence type="ECO:0000313" key="6">
    <source>
        <dbReference type="EMBL" id="KAB2348316.1"/>
    </source>
</evidence>
<keyword evidence="2 4" id="KW-0732">Signal</keyword>
<dbReference type="Pfam" id="PF08386">
    <property type="entry name" value="Abhydrolase_4"/>
    <property type="match status" value="1"/>
</dbReference>
<accession>A0A6H9Z224</accession>
<evidence type="ECO:0000259" key="5">
    <source>
        <dbReference type="Pfam" id="PF08386"/>
    </source>
</evidence>
<evidence type="ECO:0000256" key="3">
    <source>
        <dbReference type="ARBA" id="ARBA00022801"/>
    </source>
</evidence>
<dbReference type="AlphaFoldDB" id="A0A6H9Z224"/>
<proteinExistence type="inferred from homology"/>
<organism evidence="6 7">
    <name type="scientific">Actinomadura rudentiformis</name>
    <dbReference type="NCBI Taxonomy" id="359158"/>
    <lineage>
        <taxon>Bacteria</taxon>
        <taxon>Bacillati</taxon>
        <taxon>Actinomycetota</taxon>
        <taxon>Actinomycetes</taxon>
        <taxon>Streptosporangiales</taxon>
        <taxon>Thermomonosporaceae</taxon>
        <taxon>Actinomadura</taxon>
    </lineage>
</organism>
<evidence type="ECO:0000313" key="7">
    <source>
        <dbReference type="Proteomes" id="UP000468735"/>
    </source>
</evidence>
<sequence>MPKARQAWRRAVIWSTGAAAVITTGVVVSPASGAAPEVNATAVAATTGVQWSSCKPPDDPKWEAWKGAECATLRLPIDWARPDGPKFDLAIARRQADAATRTGTLVFGPGGPGDSGVERVGTGLDRFSPEVRRRFDIVSFDPRGVGLSSPVTCTPALLAERPSPKMTSQADFESTIAYNKRLRDDCRANTKPAGIFDHLDSGQTVRDLEAIRVALGEKKLTFHGSSYGAMLGALYAETYPRNLRAMVLESVMDHSVPTTRAFLRDAAGSGQDLFDEFVKWCAGNAECALRDRDVRAVWTKLRAKADRGELATPPRLAGRLGSRLTSSDLVNMVAFRAFYGPDFALLAKDIVDMETREASGPPPKLSPLPPALPVFCSDWRLPVRNYREYASLVRTMNKTAPDMPYMMHLRMTASCLGAPTANPQHRLKPAARKAPTVLLVNAAHDPATPHKWAASVARQFGRKGVLVTYDGWGHGSATEGPCMENAVDGYLTDLKVPARGTHCPAA</sequence>
<dbReference type="SUPFAM" id="SSF53474">
    <property type="entry name" value="alpha/beta-Hydrolases"/>
    <property type="match status" value="1"/>
</dbReference>
<keyword evidence="3 6" id="KW-0378">Hydrolase</keyword>
<feature type="domain" description="Peptidase S33 tripeptidyl aminopeptidase-like C-terminal" evidence="5">
    <location>
        <begin position="410"/>
        <end position="503"/>
    </location>
</feature>
<gene>
    <name evidence="6" type="ORF">F8566_16030</name>
</gene>
<name>A0A6H9Z224_9ACTN</name>
<dbReference type="PANTHER" id="PTHR43248:SF29">
    <property type="entry name" value="TRIPEPTIDYL AMINOPEPTIDASE"/>
    <property type="match status" value="1"/>
</dbReference>
<dbReference type="GO" id="GO:0016787">
    <property type="term" value="F:hydrolase activity"/>
    <property type="evidence" value="ECO:0007669"/>
    <property type="project" value="UniProtKB-KW"/>
</dbReference>
<dbReference type="InterPro" id="IPR013595">
    <property type="entry name" value="Pept_S33_TAP-like_C"/>
</dbReference>
<dbReference type="EMBL" id="WBMT01000007">
    <property type="protein sequence ID" value="KAB2348316.1"/>
    <property type="molecule type" value="Genomic_DNA"/>
</dbReference>
<feature type="signal peptide" evidence="4">
    <location>
        <begin position="1"/>
        <end position="34"/>
    </location>
</feature>
<dbReference type="InterPro" id="IPR051601">
    <property type="entry name" value="Serine_prot/Carboxylest_S33"/>
</dbReference>
<evidence type="ECO:0000256" key="1">
    <source>
        <dbReference type="ARBA" id="ARBA00010088"/>
    </source>
</evidence>
<dbReference type="Proteomes" id="UP000468735">
    <property type="component" value="Unassembled WGS sequence"/>
</dbReference>
<dbReference type="OrthoDB" id="3930934at2"/>
<dbReference type="Gene3D" id="3.40.50.1820">
    <property type="entry name" value="alpha/beta hydrolase"/>
    <property type="match status" value="1"/>
</dbReference>
<comment type="caution">
    <text evidence="6">The sequence shown here is derived from an EMBL/GenBank/DDBJ whole genome shotgun (WGS) entry which is preliminary data.</text>
</comment>
<dbReference type="PANTHER" id="PTHR43248">
    <property type="entry name" value="2-SUCCINYL-6-HYDROXY-2,4-CYCLOHEXADIENE-1-CARBOXYLATE SYNTHASE"/>
    <property type="match status" value="1"/>
</dbReference>
<protein>
    <submittedName>
        <fullName evidence="6">Alpha/beta hydrolase</fullName>
    </submittedName>
</protein>
<dbReference type="RefSeq" id="WP_151561045.1">
    <property type="nucleotide sequence ID" value="NZ_WBMT01000007.1"/>
</dbReference>
<keyword evidence="7" id="KW-1185">Reference proteome</keyword>
<dbReference type="InterPro" id="IPR029058">
    <property type="entry name" value="AB_hydrolase_fold"/>
</dbReference>